<dbReference type="EMBL" id="JBHTBW010000087">
    <property type="protein sequence ID" value="MFC7443461.1"/>
    <property type="molecule type" value="Genomic_DNA"/>
</dbReference>
<dbReference type="Proteomes" id="UP001596500">
    <property type="component" value="Unassembled WGS sequence"/>
</dbReference>
<name>A0ABW2RRX4_9BACL</name>
<organism evidence="1 2">
    <name type="scientific">Laceyella putida</name>
    <dbReference type="NCBI Taxonomy" id="110101"/>
    <lineage>
        <taxon>Bacteria</taxon>
        <taxon>Bacillati</taxon>
        <taxon>Bacillota</taxon>
        <taxon>Bacilli</taxon>
        <taxon>Bacillales</taxon>
        <taxon>Thermoactinomycetaceae</taxon>
        <taxon>Laceyella</taxon>
    </lineage>
</organism>
<evidence type="ECO:0000313" key="1">
    <source>
        <dbReference type="EMBL" id="MFC7443461.1"/>
    </source>
</evidence>
<accession>A0ABW2RRX4</accession>
<evidence type="ECO:0000313" key="2">
    <source>
        <dbReference type="Proteomes" id="UP001596500"/>
    </source>
</evidence>
<protein>
    <submittedName>
        <fullName evidence="1">Uncharacterized protein</fullName>
    </submittedName>
</protein>
<proteinExistence type="predicted"/>
<keyword evidence="2" id="KW-1185">Reference proteome</keyword>
<gene>
    <name evidence="1" type="ORF">ACFQNG_20595</name>
</gene>
<comment type="caution">
    <text evidence="1">The sequence shown here is derived from an EMBL/GenBank/DDBJ whole genome shotgun (WGS) entry which is preliminary data.</text>
</comment>
<reference evidence="2" key="1">
    <citation type="journal article" date="2019" name="Int. J. Syst. Evol. Microbiol.">
        <title>The Global Catalogue of Microorganisms (GCM) 10K type strain sequencing project: providing services to taxonomists for standard genome sequencing and annotation.</title>
        <authorList>
            <consortium name="The Broad Institute Genomics Platform"/>
            <consortium name="The Broad Institute Genome Sequencing Center for Infectious Disease"/>
            <person name="Wu L."/>
            <person name="Ma J."/>
        </authorList>
    </citation>
    <scope>NUCLEOTIDE SEQUENCE [LARGE SCALE GENOMIC DNA]</scope>
    <source>
        <strain evidence="2">CGMCC 1.12942</strain>
    </source>
</reference>
<sequence length="74" mass="8578">MSALTDPMIVHMLNQLKQLGESSGVDEKDLKKLRDLILEASKLLNQDKEREMIQAYNAFCQMVKNIIERNEMII</sequence>
<dbReference type="RefSeq" id="WP_379867792.1">
    <property type="nucleotide sequence ID" value="NZ_JBHTBW010000087.1"/>
</dbReference>